<organism evidence="3 4">
    <name type="scientific">Candidatus Opimibacter skivensis</name>
    <dbReference type="NCBI Taxonomy" id="2982028"/>
    <lineage>
        <taxon>Bacteria</taxon>
        <taxon>Pseudomonadati</taxon>
        <taxon>Bacteroidota</taxon>
        <taxon>Saprospiria</taxon>
        <taxon>Saprospirales</taxon>
        <taxon>Saprospiraceae</taxon>
        <taxon>Candidatus Opimibacter</taxon>
    </lineage>
</organism>
<dbReference type="EMBL" id="JADKGY010000001">
    <property type="protein sequence ID" value="MBK9980899.1"/>
    <property type="molecule type" value="Genomic_DNA"/>
</dbReference>
<dbReference type="InterPro" id="IPR006047">
    <property type="entry name" value="GH13_cat_dom"/>
</dbReference>
<dbReference type="AlphaFoldDB" id="A0A9D7STV0"/>
<evidence type="ECO:0000313" key="3">
    <source>
        <dbReference type="EMBL" id="MBK9980899.1"/>
    </source>
</evidence>
<dbReference type="SUPFAM" id="SSF51445">
    <property type="entry name" value="(Trans)glycosidases"/>
    <property type="match status" value="1"/>
</dbReference>
<dbReference type="GO" id="GO:0005975">
    <property type="term" value="P:carbohydrate metabolic process"/>
    <property type="evidence" value="ECO:0007669"/>
    <property type="project" value="InterPro"/>
</dbReference>
<reference evidence="3 4" key="1">
    <citation type="submission" date="2020-10" db="EMBL/GenBank/DDBJ databases">
        <title>Connecting structure to function with the recovery of over 1000 high-quality activated sludge metagenome-assembled genomes encoding full-length rRNA genes using long-read sequencing.</title>
        <authorList>
            <person name="Singleton C.M."/>
            <person name="Petriglieri F."/>
            <person name="Kristensen J.M."/>
            <person name="Kirkegaard R.H."/>
            <person name="Michaelsen T.Y."/>
            <person name="Andersen M.H."/>
            <person name="Karst S.M."/>
            <person name="Dueholm M.S."/>
            <person name="Nielsen P.H."/>
            <person name="Albertsen M."/>
        </authorList>
    </citation>
    <scope>NUCLEOTIDE SEQUENCE [LARGE SCALE GENOMIC DNA]</scope>
    <source>
        <strain evidence="3">Ribe_18-Q3-R11-54_MAXAC.273</strain>
    </source>
</reference>
<comment type="caution">
    <text evidence="3">The sequence shown here is derived from an EMBL/GenBank/DDBJ whole genome shotgun (WGS) entry which is preliminary data.</text>
</comment>
<feature type="domain" description="Glycosyl hydrolase family 13 catalytic" evidence="2">
    <location>
        <begin position="56"/>
        <end position="376"/>
    </location>
</feature>
<feature type="signal peptide" evidence="1">
    <location>
        <begin position="1"/>
        <end position="22"/>
    </location>
</feature>
<evidence type="ECO:0000256" key="1">
    <source>
        <dbReference type="SAM" id="SignalP"/>
    </source>
</evidence>
<dbReference type="Proteomes" id="UP000808337">
    <property type="component" value="Unassembled WGS sequence"/>
</dbReference>
<sequence length="458" mass="50540">MNKNILLPISFCLFLLHSACSSDDPIKYPPVTNPDPTQYGVPFNGVPSRQDAIIYQVNIRPFSAAGNFAGVIERLDSIQALGVNVIYLMPIYPVGSVNTVNSPYCVKDYKTVNPEFGTLTDLRSLVDGAHSRHMSVILDWVANHTAWDNAWITTHKDWYLQDGGGNIVSPPNTGWNDVAQLNFTNAAMRLEMIKSMKFWVYTANIDGYRCDFADGPPLDFWAQAIDTLRNISTHKLLLLAEGSRSNNFIAGFDYNFGFSFYGQLKGIYKNHNAATGIDNLNSTEYINASSGQSIVRYTTNHDVNSSDGTPLDLFGGRNGSMSAFVIASCMKSVPMIYGSQEVGTSFRITFPFTGSKINWSVNPDITAEYKKILSFRAGSKAIKEGTLTSYSSSDVCAFTKVVNGEKAFVIVNTRNSVINYTLPASLANTTWTDAITGGMITLTAQLTLQPYRYFLLKQ</sequence>
<name>A0A9D7STV0_9BACT</name>
<dbReference type="InterPro" id="IPR013780">
    <property type="entry name" value="Glyco_hydro_b"/>
</dbReference>
<dbReference type="Gene3D" id="3.20.20.80">
    <property type="entry name" value="Glycosidases"/>
    <property type="match status" value="1"/>
</dbReference>
<proteinExistence type="predicted"/>
<dbReference type="Gene3D" id="2.60.40.1180">
    <property type="entry name" value="Golgi alpha-mannosidase II"/>
    <property type="match status" value="1"/>
</dbReference>
<feature type="chain" id="PRO_5038974703" description="Glycosyl hydrolase family 13 catalytic domain-containing protein" evidence="1">
    <location>
        <begin position="23"/>
        <end position="458"/>
    </location>
</feature>
<evidence type="ECO:0000313" key="4">
    <source>
        <dbReference type="Proteomes" id="UP000808337"/>
    </source>
</evidence>
<dbReference type="PANTHER" id="PTHR10357">
    <property type="entry name" value="ALPHA-AMYLASE FAMILY MEMBER"/>
    <property type="match status" value="1"/>
</dbReference>
<dbReference type="Pfam" id="PF00128">
    <property type="entry name" value="Alpha-amylase"/>
    <property type="match status" value="1"/>
</dbReference>
<accession>A0A9D7STV0</accession>
<dbReference type="CDD" id="cd11313">
    <property type="entry name" value="AmyAc_arch_bac_AmyA"/>
    <property type="match status" value="1"/>
</dbReference>
<dbReference type="InterPro" id="IPR017853">
    <property type="entry name" value="GH"/>
</dbReference>
<dbReference type="SUPFAM" id="SSF51011">
    <property type="entry name" value="Glycosyl hydrolase domain"/>
    <property type="match status" value="1"/>
</dbReference>
<keyword evidence="1" id="KW-0732">Signal</keyword>
<evidence type="ECO:0000259" key="2">
    <source>
        <dbReference type="SMART" id="SM00642"/>
    </source>
</evidence>
<gene>
    <name evidence="3" type="ORF">IPP15_00500</name>
</gene>
<protein>
    <recommendedName>
        <fullName evidence="2">Glycosyl hydrolase family 13 catalytic domain-containing protein</fullName>
    </recommendedName>
</protein>
<dbReference type="SMART" id="SM00642">
    <property type="entry name" value="Aamy"/>
    <property type="match status" value="1"/>
</dbReference>